<dbReference type="Gene3D" id="3.10.10.10">
    <property type="entry name" value="HIV Type 1 Reverse Transcriptase, subunit A, domain 1"/>
    <property type="match status" value="1"/>
</dbReference>
<dbReference type="PANTHER" id="PTHR24559">
    <property type="entry name" value="TRANSPOSON TY3-I GAG-POL POLYPROTEIN"/>
    <property type="match status" value="1"/>
</dbReference>
<evidence type="ECO:0000313" key="4">
    <source>
        <dbReference type="Proteomes" id="UP001063166"/>
    </source>
</evidence>
<evidence type="ECO:0000313" key="3">
    <source>
        <dbReference type="EMBL" id="GLB43839.1"/>
    </source>
</evidence>
<dbReference type="InterPro" id="IPR053134">
    <property type="entry name" value="RNA-dir_DNA_polymerase"/>
</dbReference>
<feature type="compositionally biased region" description="Polar residues" evidence="1">
    <location>
        <begin position="7"/>
        <end position="30"/>
    </location>
</feature>
<feature type="region of interest" description="Disordered" evidence="1">
    <location>
        <begin position="1"/>
        <end position="30"/>
    </location>
</feature>
<evidence type="ECO:0000259" key="2">
    <source>
        <dbReference type="PROSITE" id="PS50878"/>
    </source>
</evidence>
<dbReference type="AlphaFoldDB" id="A0A9P3UQE7"/>
<protein>
    <submittedName>
        <fullName evidence="3">Reverse transcriptase-rnase h-integrase</fullName>
    </submittedName>
</protein>
<keyword evidence="3" id="KW-0808">Transferase</keyword>
<keyword evidence="3" id="KW-0548">Nucleotidyltransferase</keyword>
<dbReference type="InterPro" id="IPR043128">
    <property type="entry name" value="Rev_trsase/Diguanyl_cyclase"/>
</dbReference>
<sequence length="406" mass="44862">MPASLSPRFNTCTNAPQGSPSHASTTTTLLGSTHPSHPCCQCPHPPPALPHPSPSAVTSKTATTTPCVGVPSSVTWYLLPSPPVLSPGPAATAIAAGRGGREYGGNARGLAPLTAQHPWVTRHGYDPPPNPRLPGRYPHPWPTMTGPGPPPLTVSWSWLRLSLLLLLPPALQKSFRDAVPDHLHDFEDVFSKATFDELPEHKQWDHAIELEPGSTPSLCKVYPLAPSEQAELDAFLDENLKSGRIRPSKSPMASPVFFIKKKDGLLRLVQDYRALNAITVKNRYPLPLISELINNLRGARYFMKLDVQWGYNNVRIKEGNEWKAMFRTNRGLFEPLVMFFGLTNSPATFQTMMNDIFHDLIAQGVVCVYLDDILIYTKTLEEQPVHHPHRLGPPLRTPPVPEAREV</sequence>
<proteinExistence type="predicted"/>
<organism evidence="3 4">
    <name type="scientific">Lyophyllum shimeji</name>
    <name type="common">Hon-shimeji</name>
    <name type="synonym">Tricholoma shimeji</name>
    <dbReference type="NCBI Taxonomy" id="47721"/>
    <lineage>
        <taxon>Eukaryota</taxon>
        <taxon>Fungi</taxon>
        <taxon>Dikarya</taxon>
        <taxon>Basidiomycota</taxon>
        <taxon>Agaricomycotina</taxon>
        <taxon>Agaricomycetes</taxon>
        <taxon>Agaricomycetidae</taxon>
        <taxon>Agaricales</taxon>
        <taxon>Tricholomatineae</taxon>
        <taxon>Lyophyllaceae</taxon>
        <taxon>Lyophyllum</taxon>
    </lineage>
</organism>
<evidence type="ECO:0000256" key="1">
    <source>
        <dbReference type="SAM" id="MobiDB-lite"/>
    </source>
</evidence>
<dbReference type="InterPro" id="IPR000477">
    <property type="entry name" value="RT_dom"/>
</dbReference>
<feature type="compositionally biased region" description="Pro residues" evidence="1">
    <location>
        <begin position="395"/>
        <end position="406"/>
    </location>
</feature>
<dbReference type="CDD" id="cd01647">
    <property type="entry name" value="RT_LTR"/>
    <property type="match status" value="1"/>
</dbReference>
<dbReference type="SUPFAM" id="SSF56672">
    <property type="entry name" value="DNA/RNA polymerases"/>
    <property type="match status" value="1"/>
</dbReference>
<gene>
    <name evidence="3" type="ORF">LshimejAT787_1500230</name>
</gene>
<dbReference type="Pfam" id="PF00078">
    <property type="entry name" value="RVT_1"/>
    <property type="match status" value="1"/>
</dbReference>
<dbReference type="PANTHER" id="PTHR24559:SF440">
    <property type="entry name" value="RIBONUCLEASE H"/>
    <property type="match status" value="1"/>
</dbReference>
<keyword evidence="4" id="KW-1185">Reference proteome</keyword>
<keyword evidence="3" id="KW-0695">RNA-directed DNA polymerase</keyword>
<dbReference type="EMBL" id="BRPK01000015">
    <property type="protein sequence ID" value="GLB43839.1"/>
    <property type="molecule type" value="Genomic_DNA"/>
</dbReference>
<dbReference type="Gene3D" id="3.30.70.270">
    <property type="match status" value="1"/>
</dbReference>
<feature type="region of interest" description="Disordered" evidence="1">
    <location>
        <begin position="385"/>
        <end position="406"/>
    </location>
</feature>
<dbReference type="PROSITE" id="PS50878">
    <property type="entry name" value="RT_POL"/>
    <property type="match status" value="1"/>
</dbReference>
<reference evidence="3" key="1">
    <citation type="submission" date="2022-07" db="EMBL/GenBank/DDBJ databases">
        <title>The genome of Lyophyllum shimeji provides insight into the initial evolution of ectomycorrhizal fungal genome.</title>
        <authorList>
            <person name="Kobayashi Y."/>
            <person name="Shibata T."/>
            <person name="Hirakawa H."/>
            <person name="Shigenobu S."/>
            <person name="Nishiyama T."/>
            <person name="Yamada A."/>
            <person name="Hasebe M."/>
            <person name="Kawaguchi M."/>
        </authorList>
    </citation>
    <scope>NUCLEOTIDE SEQUENCE</scope>
    <source>
        <strain evidence="3">AT787</strain>
    </source>
</reference>
<name>A0A9P3UQE7_LYOSH</name>
<accession>A0A9P3UQE7</accession>
<dbReference type="Proteomes" id="UP001063166">
    <property type="component" value="Unassembled WGS sequence"/>
</dbReference>
<dbReference type="OrthoDB" id="3250101at2759"/>
<dbReference type="InterPro" id="IPR043502">
    <property type="entry name" value="DNA/RNA_pol_sf"/>
</dbReference>
<comment type="caution">
    <text evidence="3">The sequence shown here is derived from an EMBL/GenBank/DDBJ whole genome shotgun (WGS) entry which is preliminary data.</text>
</comment>
<feature type="domain" description="Reverse transcriptase" evidence="2">
    <location>
        <begin position="240"/>
        <end position="406"/>
    </location>
</feature>
<dbReference type="GO" id="GO:0003964">
    <property type="term" value="F:RNA-directed DNA polymerase activity"/>
    <property type="evidence" value="ECO:0007669"/>
    <property type="project" value="UniProtKB-KW"/>
</dbReference>